<name>A0ABS6GJ20_9ENTR</name>
<keyword evidence="2" id="KW-1185">Reference proteome</keyword>
<evidence type="ECO:0000313" key="2">
    <source>
        <dbReference type="Proteomes" id="UP000787201"/>
    </source>
</evidence>
<evidence type="ECO:0000313" key="1">
    <source>
        <dbReference type="EMBL" id="MBU5926836.1"/>
    </source>
</evidence>
<dbReference type="EMBL" id="JAHLTI010000030">
    <property type="protein sequence ID" value="MBU5926836.1"/>
    <property type="molecule type" value="Genomic_DNA"/>
</dbReference>
<gene>
    <name evidence="1" type="ORF">KQV47_21965</name>
</gene>
<evidence type="ECO:0008006" key="3">
    <source>
        <dbReference type="Google" id="ProtNLM"/>
    </source>
</evidence>
<dbReference type="RefSeq" id="WP_216689927.1">
    <property type="nucleotide sequence ID" value="NZ_JAHLTI010000030.1"/>
</dbReference>
<dbReference type="Proteomes" id="UP000787201">
    <property type="component" value="Unassembled WGS sequence"/>
</dbReference>
<accession>A0ABS6GJ20</accession>
<proteinExistence type="predicted"/>
<reference evidence="1 2" key="1">
    <citation type="submission" date="2021-06" db="EMBL/GenBank/DDBJ databases">
        <authorList>
            <person name="Stanton E."/>
        </authorList>
    </citation>
    <scope>NUCLEOTIDE SEQUENCE [LARGE SCALE GENOMIC DNA]</scope>
    <source>
        <strain evidence="1 2">2021EL-00146</strain>
    </source>
</reference>
<sequence>MAERGGPATQAGIRYQDQVAALYLGRMLDPRERPRRDQPVEVRIEAPQSVDDFVVRFADGARRFYQVKLTLEAKGSAWQGLWPSFLRQLNTDFKLEDRLELVLGEPSALASQLIEITRRHESSDIIEWQRRLTAEQRKLVSSIQRLLNDDIQNVWQIINHLDISVFPSEMLVRDYVPHWMPSTSVAVSALFSVLTEMALEGAAKRLSFDGTALYDRLRAEAGIIIHDPQHWGSAQYRDAIITLSTISVPGTDFVQSTDAEYLWPKCNRYDRERRPDFDDDIPGWRNFNIDTPIDLRNFPNAELNAVVVIAGPGFGKTTLVNAIARKTALEGLLPAIIPVTKLSESDLTIPAYLNERHNRDFDVKIDWRASADSGSFILLLDGHDEVSSDRRTLILERLKVFRATYPGLRWLVTVRDAAVIVPPEDATVVELSPLQDEDVRLYVDFYRPGEPLIAQTLLDKMDVHPELARLVRIPIFLALMLVMRQENESLRRSDLLDIYLETLFRPAAFKSTVNDSVDALLLRQIAECAAFEALEKDTVGINIRQLARCIKSFGLSLNTDDVYEAMIRRGILRKVNLAGFAFPFPIVQEYLASTELLEKHSEQIPTRLGMIAKRPWAQAIQFALERHSNPGAIIDQILEREDDVFHTGLRLLGRCLANGMSVSPTQRNIMGERFASLWGTGPFHSEKMISSIIVDAFSQPLHPAVRQRLGERYLLHCGADAIVARLRDNDISLNVIDTLLAGDTELLLNLGDLQLEVNRLGNAVLKRYISHFRQHAERTKDRETISILIGHMKPGCVDADIAIKISNDISLPPEIRLATWYLAQQKLTPEIETLVVQAMAVDEFSSNASAVTVLSSPYVDINTIIRLIQSPQVPQIKAIDIMSGLLNDWQREGETSKFEELVTLDGLDKDIRLIACLYAVNAGLIDAFDVLLDQLPVMNSDMVMRTIDLLGHIPERAIVEQAVSALAGGKWNAKERVSIVCSLATGLRYRKKMCGLNAGILESIPLHPGRTVPYSLIEEWIAQDEYEPYDSLRLLLNAVELGVPNTISKLQDAFYLAIVQRIEKDEANDSLAGRALEALHANGKAPSVDKLEELALTTTYNFASSIVEVIAKGGKVSDVEILLRLYESVSSTTLRTLILSVLEPLTGRLGLRITQSGKKLIAAAI</sequence>
<organism evidence="1 2">
    <name type="scientific">Enterobacter sichuanensis</name>
    <dbReference type="NCBI Taxonomy" id="2071710"/>
    <lineage>
        <taxon>Bacteria</taxon>
        <taxon>Pseudomonadati</taxon>
        <taxon>Pseudomonadota</taxon>
        <taxon>Gammaproteobacteria</taxon>
        <taxon>Enterobacterales</taxon>
        <taxon>Enterobacteriaceae</taxon>
        <taxon>Enterobacter</taxon>
        <taxon>Enterobacter cloacae complex</taxon>
    </lineage>
</organism>
<comment type="caution">
    <text evidence="1">The sequence shown here is derived from an EMBL/GenBank/DDBJ whole genome shotgun (WGS) entry which is preliminary data.</text>
</comment>
<protein>
    <recommendedName>
        <fullName evidence="3">NACHT domain-containing protein</fullName>
    </recommendedName>
</protein>